<accession>A0A6A3XMB7</accession>
<evidence type="ECO:0000313" key="18">
    <source>
        <dbReference type="Proteomes" id="UP000460718"/>
    </source>
</evidence>
<dbReference type="EMBL" id="QXGC01001547">
    <property type="protein sequence ID" value="KAE9200724.1"/>
    <property type="molecule type" value="Genomic_DNA"/>
</dbReference>
<keyword evidence="13" id="KW-1185">Reference proteome</keyword>
<feature type="transmembrane region" description="Helical" evidence="1">
    <location>
        <begin position="100"/>
        <end position="119"/>
    </location>
</feature>
<dbReference type="Pfam" id="PF04749">
    <property type="entry name" value="PLAC8"/>
    <property type="match status" value="1"/>
</dbReference>
<dbReference type="EMBL" id="QXGE01001539">
    <property type="protein sequence ID" value="KAE9291303.1"/>
    <property type="molecule type" value="Genomic_DNA"/>
</dbReference>
<dbReference type="EMBL" id="QXFZ01001610">
    <property type="protein sequence ID" value="KAE9087653.1"/>
    <property type="molecule type" value="Genomic_DNA"/>
</dbReference>
<evidence type="ECO:0000313" key="5">
    <source>
        <dbReference type="EMBL" id="KAE9087905.1"/>
    </source>
</evidence>
<evidence type="ECO:0000313" key="17">
    <source>
        <dbReference type="Proteomes" id="UP000441208"/>
    </source>
</evidence>
<protein>
    <recommendedName>
        <fullName evidence="22">Transmembrane protein</fullName>
    </recommendedName>
</protein>
<feature type="transmembrane region" description="Helical" evidence="1">
    <location>
        <begin position="76"/>
        <end position="94"/>
    </location>
</feature>
<evidence type="ECO:0000313" key="11">
    <source>
        <dbReference type="EMBL" id="KAE9315058.1"/>
    </source>
</evidence>
<comment type="caution">
    <text evidence="9">The sequence shown here is derived from an EMBL/GenBank/DDBJ whole genome shotgun (WGS) entry which is preliminary data.</text>
</comment>
<dbReference type="Proteomes" id="UP000437068">
    <property type="component" value="Unassembled WGS sequence"/>
</dbReference>
<keyword evidence="1" id="KW-1133">Transmembrane helix</keyword>
<dbReference type="Proteomes" id="UP000488956">
    <property type="component" value="Unassembled WGS sequence"/>
</dbReference>
<evidence type="ECO:0000313" key="10">
    <source>
        <dbReference type="EMBL" id="KAE9291303.1"/>
    </source>
</evidence>
<evidence type="ECO:0000313" key="12">
    <source>
        <dbReference type="Proteomes" id="UP000429523"/>
    </source>
</evidence>
<dbReference type="InterPro" id="IPR006461">
    <property type="entry name" value="PLAC_motif_containing"/>
</dbReference>
<dbReference type="Proteomes" id="UP000440367">
    <property type="component" value="Unassembled WGS sequence"/>
</dbReference>
<dbReference type="EMBL" id="QXFW01001524">
    <property type="protein sequence ID" value="KAE8989517.1"/>
    <property type="molecule type" value="Genomic_DNA"/>
</dbReference>
<dbReference type="EMBL" id="QXFX01001584">
    <property type="protein sequence ID" value="KAE9087905.1"/>
    <property type="molecule type" value="Genomic_DNA"/>
</dbReference>
<evidence type="ECO:0000313" key="15">
    <source>
        <dbReference type="Proteomes" id="UP000440367"/>
    </source>
</evidence>
<dbReference type="EMBL" id="QXGB01001594">
    <property type="protein sequence ID" value="KAE9188317.1"/>
    <property type="molecule type" value="Genomic_DNA"/>
</dbReference>
<dbReference type="Proteomes" id="UP000433483">
    <property type="component" value="Unassembled WGS sequence"/>
</dbReference>
<dbReference type="NCBIfam" id="TIGR01571">
    <property type="entry name" value="A_thal_Cys_rich"/>
    <property type="match status" value="1"/>
</dbReference>
<dbReference type="Proteomes" id="UP000441208">
    <property type="component" value="Unassembled WGS sequence"/>
</dbReference>
<proteinExistence type="predicted"/>
<keyword evidence="1" id="KW-0812">Transmembrane</keyword>
<reference evidence="12 13" key="1">
    <citation type="submission" date="2018-08" db="EMBL/GenBank/DDBJ databases">
        <title>Genomic investigation of the strawberry pathogen Phytophthora fragariae indicates pathogenicity is determined by transcriptional variation in three key races.</title>
        <authorList>
            <person name="Adams T.M."/>
            <person name="Armitage A.D."/>
            <person name="Sobczyk M.K."/>
            <person name="Bates H.J."/>
            <person name="Dunwell J.M."/>
            <person name="Nellist C.F."/>
            <person name="Harrison R.J."/>
        </authorList>
    </citation>
    <scope>NUCLEOTIDE SEQUENCE [LARGE SCALE GENOMIC DNA]</scope>
    <source>
        <strain evidence="10 14">A4</strain>
        <strain evidence="9 15">BC-1</strain>
        <strain evidence="8 19">BC-23</strain>
        <strain evidence="7 13">NOV-27</strain>
        <strain evidence="6 16">NOV-5</strain>
        <strain evidence="4 17">NOV-71</strain>
        <strain evidence="11 20">NOV-77</strain>
        <strain evidence="2 12">NOV-9</strain>
        <strain evidence="5 21">ONT-3</strain>
        <strain evidence="3 18">SCRP245</strain>
    </source>
</reference>
<evidence type="ECO:0000313" key="19">
    <source>
        <dbReference type="Proteomes" id="UP000476176"/>
    </source>
</evidence>
<evidence type="ECO:0000313" key="14">
    <source>
        <dbReference type="Proteomes" id="UP000437068"/>
    </source>
</evidence>
<dbReference type="Proteomes" id="UP000440732">
    <property type="component" value="Unassembled WGS sequence"/>
</dbReference>
<dbReference type="AlphaFoldDB" id="A0A6A3XMB7"/>
<dbReference type="Proteomes" id="UP000486351">
    <property type="component" value="Unassembled WGS sequence"/>
</dbReference>
<dbReference type="EMBL" id="QXGA01001551">
    <property type="protein sequence ID" value="KAE9116054.1"/>
    <property type="molecule type" value="Genomic_DNA"/>
</dbReference>
<dbReference type="EMBL" id="QXFY01001545">
    <property type="protein sequence ID" value="KAE9315058.1"/>
    <property type="molecule type" value="Genomic_DNA"/>
</dbReference>
<evidence type="ECO:0000256" key="1">
    <source>
        <dbReference type="SAM" id="Phobius"/>
    </source>
</evidence>
<evidence type="ECO:0000313" key="8">
    <source>
        <dbReference type="EMBL" id="KAE9200724.1"/>
    </source>
</evidence>
<organism evidence="9 15">
    <name type="scientific">Phytophthora fragariae</name>
    <dbReference type="NCBI Taxonomy" id="53985"/>
    <lineage>
        <taxon>Eukaryota</taxon>
        <taxon>Sar</taxon>
        <taxon>Stramenopiles</taxon>
        <taxon>Oomycota</taxon>
        <taxon>Peronosporomycetes</taxon>
        <taxon>Peronosporales</taxon>
        <taxon>Peronosporaceae</taxon>
        <taxon>Phytophthora</taxon>
    </lineage>
</organism>
<evidence type="ECO:0000313" key="21">
    <source>
        <dbReference type="Proteomes" id="UP000488956"/>
    </source>
</evidence>
<dbReference type="Proteomes" id="UP000429523">
    <property type="component" value="Unassembled WGS sequence"/>
</dbReference>
<gene>
    <name evidence="10" type="ORF">PF001_g19219</name>
    <name evidence="9" type="ORF">PF002_g21385</name>
    <name evidence="8" type="ORF">PF004_g18923</name>
    <name evidence="7" type="ORF">PF005_g20107</name>
    <name evidence="6" type="ORF">PF006_g19133</name>
    <name evidence="4" type="ORF">PF007_g20285</name>
    <name evidence="11" type="ORF">PF008_g19332</name>
    <name evidence="2" type="ORF">PF009_g21043</name>
    <name evidence="5" type="ORF">PF010_g19559</name>
    <name evidence="3" type="ORF">PF011_g18738</name>
</gene>
<evidence type="ECO:0000313" key="2">
    <source>
        <dbReference type="EMBL" id="KAE8928828.1"/>
    </source>
</evidence>
<dbReference type="PANTHER" id="PTHR15907">
    <property type="entry name" value="DUF614 FAMILY PROTEIN-RELATED"/>
    <property type="match status" value="1"/>
</dbReference>
<evidence type="ECO:0000313" key="4">
    <source>
        <dbReference type="EMBL" id="KAE9087653.1"/>
    </source>
</evidence>
<sequence length="177" mass="19098">MQFEPPTKEADVMVKIADGDNDSINQGVDSNGIVTGRWKTGIFGCTDSLVPNGVMSCFCPGIVVAQISARLGLMPFYHVLGIFGGLYLVALIAAVADSDFFEFLFWLCAVIGALCLTRLRWRIRSLFSIPGSNVEDVALSFCCGYCSIAQMASHVESYEPGTFAFAPRTTLPGYSAN</sequence>
<evidence type="ECO:0008006" key="22">
    <source>
        <dbReference type="Google" id="ProtNLM"/>
    </source>
</evidence>
<name>A0A6A3XMB7_9STRA</name>
<keyword evidence="1" id="KW-0472">Membrane</keyword>
<evidence type="ECO:0000313" key="9">
    <source>
        <dbReference type="EMBL" id="KAE9201943.1"/>
    </source>
</evidence>
<evidence type="ECO:0000313" key="16">
    <source>
        <dbReference type="Proteomes" id="UP000440732"/>
    </source>
</evidence>
<dbReference type="EMBL" id="QXGF01001619">
    <property type="protein sequence ID" value="KAE8928828.1"/>
    <property type="molecule type" value="Genomic_DNA"/>
</dbReference>
<dbReference type="OrthoDB" id="1045822at2759"/>
<evidence type="ECO:0000313" key="3">
    <source>
        <dbReference type="EMBL" id="KAE8989517.1"/>
    </source>
</evidence>
<evidence type="ECO:0000313" key="13">
    <source>
        <dbReference type="Proteomes" id="UP000433483"/>
    </source>
</evidence>
<evidence type="ECO:0000313" key="7">
    <source>
        <dbReference type="EMBL" id="KAE9188317.1"/>
    </source>
</evidence>
<evidence type="ECO:0000313" key="6">
    <source>
        <dbReference type="EMBL" id="KAE9116054.1"/>
    </source>
</evidence>
<dbReference type="EMBL" id="QXGD01001637">
    <property type="protein sequence ID" value="KAE9201943.1"/>
    <property type="molecule type" value="Genomic_DNA"/>
</dbReference>
<evidence type="ECO:0000313" key="20">
    <source>
        <dbReference type="Proteomes" id="UP000486351"/>
    </source>
</evidence>
<dbReference type="Proteomes" id="UP000476176">
    <property type="component" value="Unassembled WGS sequence"/>
</dbReference>
<dbReference type="Proteomes" id="UP000460718">
    <property type="component" value="Unassembled WGS sequence"/>
</dbReference>